<feature type="signal peptide" evidence="1">
    <location>
        <begin position="1"/>
        <end position="25"/>
    </location>
</feature>
<protein>
    <submittedName>
        <fullName evidence="2">Uncharacterized protein</fullName>
    </submittedName>
</protein>
<dbReference type="STRING" id="1526.SAMN02910262_00506"/>
<evidence type="ECO:0000256" key="1">
    <source>
        <dbReference type="SAM" id="SignalP"/>
    </source>
</evidence>
<gene>
    <name evidence="2" type="ORF">SAMN04487771_10074</name>
</gene>
<dbReference type="OrthoDB" id="9788327at2"/>
<evidence type="ECO:0000313" key="3">
    <source>
        <dbReference type="Proteomes" id="UP000199820"/>
    </source>
</evidence>
<sequence length="229" mass="25875">MTAKNIIVWLCAMIVSVFCSFSAIADENVPQSLEKMSDGGYFDPDFFQQMYPELIASIGTDPTINYQHYLRYGQCQGWKPFSDEVASKIQSLTYQPGKIVVPASVKSHPEGKHTLVYTDSNVDIFYQSISSAASSLNGTKKMGLCFDVVNKTSDTLHMHGDLLSINNQMRKNIFSVTSFPNSSSEEYCRTDYPDEEFDQIANATFQVQYKIGDDGYDYTPVKFNLIFYH</sequence>
<dbReference type="EMBL" id="FOIL01000007">
    <property type="protein sequence ID" value="SET17523.1"/>
    <property type="molecule type" value="Genomic_DNA"/>
</dbReference>
<feature type="chain" id="PRO_5011457954" evidence="1">
    <location>
        <begin position="26"/>
        <end position="229"/>
    </location>
</feature>
<dbReference type="AlphaFoldDB" id="A0A1I0CEN3"/>
<dbReference type="Proteomes" id="UP000199820">
    <property type="component" value="Unassembled WGS sequence"/>
</dbReference>
<organism evidence="2 3">
    <name type="scientific">[Clostridium] aminophilum</name>
    <dbReference type="NCBI Taxonomy" id="1526"/>
    <lineage>
        <taxon>Bacteria</taxon>
        <taxon>Bacillati</taxon>
        <taxon>Bacillota</taxon>
        <taxon>Clostridia</taxon>
        <taxon>Lachnospirales</taxon>
        <taxon>Lachnospiraceae</taxon>
    </lineage>
</organism>
<keyword evidence="3" id="KW-1185">Reference proteome</keyword>
<dbReference type="RefSeq" id="WP_074648828.1">
    <property type="nucleotide sequence ID" value="NZ_FOIL01000007.1"/>
</dbReference>
<accession>A0A1I0CEN3</accession>
<keyword evidence="1" id="KW-0732">Signal</keyword>
<proteinExistence type="predicted"/>
<evidence type="ECO:0000313" key="2">
    <source>
        <dbReference type="EMBL" id="SET17523.1"/>
    </source>
</evidence>
<name>A0A1I0CEN3_9FIRM</name>
<reference evidence="2 3" key="1">
    <citation type="submission" date="2016-10" db="EMBL/GenBank/DDBJ databases">
        <authorList>
            <person name="de Groot N.N."/>
        </authorList>
    </citation>
    <scope>NUCLEOTIDE SEQUENCE [LARGE SCALE GENOMIC DNA]</scope>
    <source>
        <strain evidence="2 3">KH1P1</strain>
    </source>
</reference>